<sequence length="273" mass="31191">MAFNVYMAANMATSRFNWKNIDANGQFVNERKRSHEPGYPTPVNSLAHYADVQDSGPNPDDAGCHVSKRQRVVVDLSIHPPRRSWMDTVMRPQPITPPTPTTSRRLRRGCFVRTKPSVGSPNRYRWKVAEDIPAIQYPAAKDANEAIRPSVEPLFGIPRSAIYHDQRLRLLNESDGDDSESESDSEYDHAYTQESEEIRAKIEYYQQAIMSYERLGKIRAWSERTWLEGNVAPQFDSKEALLLGELSTVDFFDVPLAVEDSWDKLVFPKWTAA</sequence>
<reference evidence="2" key="1">
    <citation type="journal article" date="2020" name="Nat. Commun.">
        <title>Large-scale genome sequencing of mycorrhizal fungi provides insights into the early evolution of symbiotic traits.</title>
        <authorList>
            <person name="Miyauchi S."/>
            <person name="Kiss E."/>
            <person name="Kuo A."/>
            <person name="Drula E."/>
            <person name="Kohler A."/>
            <person name="Sanchez-Garcia M."/>
            <person name="Morin E."/>
            <person name="Andreopoulos B."/>
            <person name="Barry K.W."/>
            <person name="Bonito G."/>
            <person name="Buee M."/>
            <person name="Carver A."/>
            <person name="Chen C."/>
            <person name="Cichocki N."/>
            <person name="Clum A."/>
            <person name="Culley D."/>
            <person name="Crous P.W."/>
            <person name="Fauchery L."/>
            <person name="Girlanda M."/>
            <person name="Hayes R.D."/>
            <person name="Keri Z."/>
            <person name="LaButti K."/>
            <person name="Lipzen A."/>
            <person name="Lombard V."/>
            <person name="Magnuson J."/>
            <person name="Maillard F."/>
            <person name="Murat C."/>
            <person name="Nolan M."/>
            <person name="Ohm R.A."/>
            <person name="Pangilinan J."/>
            <person name="Pereira M.F."/>
            <person name="Perotto S."/>
            <person name="Peter M."/>
            <person name="Pfister S."/>
            <person name="Riley R."/>
            <person name="Sitrit Y."/>
            <person name="Stielow J.B."/>
            <person name="Szollosi G."/>
            <person name="Zifcakova L."/>
            <person name="Stursova M."/>
            <person name="Spatafora J.W."/>
            <person name="Tedersoo L."/>
            <person name="Vaario L.M."/>
            <person name="Yamada A."/>
            <person name="Yan M."/>
            <person name="Wang P."/>
            <person name="Xu J."/>
            <person name="Bruns T."/>
            <person name="Baldrian P."/>
            <person name="Vilgalys R."/>
            <person name="Dunand C."/>
            <person name="Henrissat B."/>
            <person name="Grigoriev I.V."/>
            <person name="Hibbett D."/>
            <person name="Nagy L.G."/>
            <person name="Martin F.M."/>
        </authorList>
    </citation>
    <scope>NUCLEOTIDE SEQUENCE</scope>
    <source>
        <strain evidence="2">UP504</strain>
    </source>
</reference>
<feature type="compositionally biased region" description="Acidic residues" evidence="1">
    <location>
        <begin position="174"/>
        <end position="185"/>
    </location>
</feature>
<evidence type="ECO:0000313" key="2">
    <source>
        <dbReference type="EMBL" id="KAF9513511.1"/>
    </source>
</evidence>
<proteinExistence type="predicted"/>
<gene>
    <name evidence="2" type="ORF">BS47DRAFT_1344167</name>
</gene>
<name>A0A9P6AZ96_9AGAM</name>
<evidence type="ECO:0000256" key="1">
    <source>
        <dbReference type="SAM" id="MobiDB-lite"/>
    </source>
</evidence>
<organism evidence="2 3">
    <name type="scientific">Hydnum rufescens UP504</name>
    <dbReference type="NCBI Taxonomy" id="1448309"/>
    <lineage>
        <taxon>Eukaryota</taxon>
        <taxon>Fungi</taxon>
        <taxon>Dikarya</taxon>
        <taxon>Basidiomycota</taxon>
        <taxon>Agaricomycotina</taxon>
        <taxon>Agaricomycetes</taxon>
        <taxon>Cantharellales</taxon>
        <taxon>Hydnaceae</taxon>
        <taxon>Hydnum</taxon>
    </lineage>
</organism>
<dbReference type="AlphaFoldDB" id="A0A9P6AZ96"/>
<evidence type="ECO:0000313" key="3">
    <source>
        <dbReference type="Proteomes" id="UP000886523"/>
    </source>
</evidence>
<accession>A0A9P6AZ96</accession>
<feature type="region of interest" description="Disordered" evidence="1">
    <location>
        <begin position="173"/>
        <end position="193"/>
    </location>
</feature>
<comment type="caution">
    <text evidence="2">The sequence shown here is derived from an EMBL/GenBank/DDBJ whole genome shotgun (WGS) entry which is preliminary data.</text>
</comment>
<dbReference type="Proteomes" id="UP000886523">
    <property type="component" value="Unassembled WGS sequence"/>
</dbReference>
<protein>
    <submittedName>
        <fullName evidence="2">Uncharacterized protein</fullName>
    </submittedName>
</protein>
<dbReference type="EMBL" id="MU128971">
    <property type="protein sequence ID" value="KAF9513511.1"/>
    <property type="molecule type" value="Genomic_DNA"/>
</dbReference>
<keyword evidence="3" id="KW-1185">Reference proteome</keyword>